<dbReference type="GO" id="GO:0005886">
    <property type="term" value="C:plasma membrane"/>
    <property type="evidence" value="ECO:0007669"/>
    <property type="project" value="TreeGrafter"/>
</dbReference>
<sequence length="222" mass="25014">MMLYGPLTVWILVSAFGPYDTVQGPSSKLLYVHVPTVWIAYLGYTLTFIYSLLYLINKNPKYDSRAEANAKSGVLFTVSTLIAGSVWGKFTWGTWWVWGDARLNLTAILLLVYLGYLASRRFSDDLSKTAKNSSFIGIFGVIQIPILHFSVIWWRSVHQQASILSQETVSSGDAPMSPDILTTLLISVLLVTLVHIFLAKKFRVNSDQIWDDYLNPKSRAKI</sequence>
<evidence type="ECO:0000313" key="10">
    <source>
        <dbReference type="EMBL" id="AGQ19651.1"/>
    </source>
</evidence>
<dbReference type="PANTHER" id="PTHR30071:SF1">
    <property type="entry name" value="CYTOCHROME B_B6 PROTEIN-RELATED"/>
    <property type="match status" value="1"/>
</dbReference>
<dbReference type="InterPro" id="IPR002541">
    <property type="entry name" value="Cyt_c_assembly"/>
</dbReference>
<keyword evidence="7 8" id="KW-0472">Membrane</keyword>
<dbReference type="EMBL" id="KC811139">
    <property type="protein sequence ID" value="AGQ19651.1"/>
    <property type="molecule type" value="Genomic_DNA"/>
</dbReference>
<dbReference type="GO" id="GO:0020037">
    <property type="term" value="F:heme binding"/>
    <property type="evidence" value="ECO:0007669"/>
    <property type="project" value="InterPro"/>
</dbReference>
<evidence type="ECO:0000256" key="7">
    <source>
        <dbReference type="ARBA" id="ARBA00023136"/>
    </source>
</evidence>
<dbReference type="InterPro" id="IPR003557">
    <property type="entry name" value="Cyt_c_biogenesis_CcmC"/>
</dbReference>
<keyword evidence="4 8" id="KW-0812">Transmembrane</keyword>
<comment type="subcellular location">
    <subcellularLocation>
        <location evidence="1">Membrane</location>
        <topology evidence="1">Multi-pass membrane protein</topology>
    </subcellularLocation>
</comment>
<dbReference type="GO" id="GO:0017004">
    <property type="term" value="P:cytochrome complex assembly"/>
    <property type="evidence" value="ECO:0007669"/>
    <property type="project" value="UniProtKB-KW"/>
</dbReference>
<dbReference type="GO" id="GO:0015232">
    <property type="term" value="F:heme transmembrane transporter activity"/>
    <property type="evidence" value="ECO:0007669"/>
    <property type="project" value="InterPro"/>
</dbReference>
<proteinExistence type="inferred from homology"/>
<organism evidence="10">
    <name type="scientific">Candidatus Actinomarina minuta</name>
    <dbReference type="NCBI Taxonomy" id="1389454"/>
    <lineage>
        <taxon>Bacteria</taxon>
        <taxon>Bacillati</taxon>
        <taxon>Actinomycetota</taxon>
        <taxon>Actinomycetes</taxon>
        <taxon>Candidatus Actinomarinidae</taxon>
        <taxon>Candidatus Actinomarinales</taxon>
        <taxon>Candidatus Actinomarineae</taxon>
        <taxon>Candidatus Actinomarinaceae</taxon>
        <taxon>Candidatus Actinomarina</taxon>
    </lineage>
</organism>
<feature type="transmembrane region" description="Helical" evidence="8">
    <location>
        <begin position="39"/>
        <end position="56"/>
    </location>
</feature>
<evidence type="ECO:0000259" key="9">
    <source>
        <dbReference type="Pfam" id="PF01578"/>
    </source>
</evidence>
<feature type="transmembrane region" description="Helical" evidence="8">
    <location>
        <begin position="93"/>
        <end position="114"/>
    </location>
</feature>
<feature type="transmembrane region" description="Helical" evidence="8">
    <location>
        <begin position="180"/>
        <end position="199"/>
    </location>
</feature>
<dbReference type="InterPro" id="IPR045062">
    <property type="entry name" value="Cyt_c_biogenesis_CcsA/CcmC"/>
</dbReference>
<evidence type="ECO:0000256" key="3">
    <source>
        <dbReference type="ARBA" id="ARBA00016463"/>
    </source>
</evidence>
<feature type="transmembrane region" description="Helical" evidence="8">
    <location>
        <begin position="68"/>
        <end position="87"/>
    </location>
</feature>
<dbReference type="PANTHER" id="PTHR30071">
    <property type="entry name" value="HEME EXPORTER PROTEIN C"/>
    <property type="match status" value="1"/>
</dbReference>
<evidence type="ECO:0000256" key="5">
    <source>
        <dbReference type="ARBA" id="ARBA00022748"/>
    </source>
</evidence>
<evidence type="ECO:0000256" key="2">
    <source>
        <dbReference type="ARBA" id="ARBA00005840"/>
    </source>
</evidence>
<keyword evidence="5" id="KW-0201">Cytochrome c-type biogenesis</keyword>
<comment type="similarity">
    <text evidence="2">Belongs to the CcmC/CycZ/HelC family.</text>
</comment>
<feature type="transmembrane region" description="Helical" evidence="8">
    <location>
        <begin position="135"/>
        <end position="154"/>
    </location>
</feature>
<evidence type="ECO:0000256" key="8">
    <source>
        <dbReference type="SAM" id="Phobius"/>
    </source>
</evidence>
<feature type="domain" description="Cytochrome c assembly protein" evidence="9">
    <location>
        <begin position="7"/>
        <end position="157"/>
    </location>
</feature>
<dbReference type="AlphaFoldDB" id="S5DL94"/>
<protein>
    <recommendedName>
        <fullName evidence="3">Heme exporter protein C</fullName>
    </recommendedName>
</protein>
<reference evidence="10" key="1">
    <citation type="journal article" date="2013" name="Sci. Rep.">
        <title>Metagenomics uncovers a new group of low GC and ultra-small marine Actinobacteria.</title>
        <authorList>
            <person name="Ghai R."/>
            <person name="Mizuno C.M."/>
            <person name="Picazo A."/>
            <person name="Camacho A."/>
            <person name="Rodriguez-Valera F."/>
        </authorList>
    </citation>
    <scope>NUCLEOTIDE SEQUENCE</scope>
</reference>
<name>S5DL94_9ACTN</name>
<accession>S5DL94</accession>
<evidence type="ECO:0000256" key="4">
    <source>
        <dbReference type="ARBA" id="ARBA00022692"/>
    </source>
</evidence>
<dbReference type="Pfam" id="PF01578">
    <property type="entry name" value="Cytochrom_C_asm"/>
    <property type="match status" value="1"/>
</dbReference>
<keyword evidence="6 8" id="KW-1133">Transmembrane helix</keyword>
<evidence type="ECO:0000256" key="1">
    <source>
        <dbReference type="ARBA" id="ARBA00004141"/>
    </source>
</evidence>
<evidence type="ECO:0000256" key="6">
    <source>
        <dbReference type="ARBA" id="ARBA00022989"/>
    </source>
</evidence>
<dbReference type="PRINTS" id="PR01386">
    <property type="entry name" value="CCMCBIOGNSIS"/>
</dbReference>